<proteinExistence type="predicted"/>
<organism evidence="1 2">
    <name type="scientific">Lentzea miocenica</name>
    <dbReference type="NCBI Taxonomy" id="3095431"/>
    <lineage>
        <taxon>Bacteria</taxon>
        <taxon>Bacillati</taxon>
        <taxon>Actinomycetota</taxon>
        <taxon>Actinomycetes</taxon>
        <taxon>Pseudonocardiales</taxon>
        <taxon>Pseudonocardiaceae</taxon>
        <taxon>Lentzea</taxon>
    </lineage>
</organism>
<dbReference type="InterPro" id="IPR011044">
    <property type="entry name" value="Quino_amine_DH_bsu"/>
</dbReference>
<accession>A0ABU4T7Q4</accession>
<evidence type="ECO:0000313" key="1">
    <source>
        <dbReference type="EMBL" id="MDX8034135.1"/>
    </source>
</evidence>
<evidence type="ECO:0000313" key="2">
    <source>
        <dbReference type="Proteomes" id="UP001285521"/>
    </source>
</evidence>
<protein>
    <recommendedName>
        <fullName evidence="3">Glutamine cyclotransferase</fullName>
    </recommendedName>
</protein>
<keyword evidence="2" id="KW-1185">Reference proteome</keyword>
<gene>
    <name evidence="1" type="ORF">SK803_28285</name>
</gene>
<evidence type="ECO:0008006" key="3">
    <source>
        <dbReference type="Google" id="ProtNLM"/>
    </source>
</evidence>
<dbReference type="RefSeq" id="WP_319969160.1">
    <property type="nucleotide sequence ID" value="NZ_JAXAVW010000025.1"/>
</dbReference>
<reference evidence="1 2" key="2">
    <citation type="submission" date="2023-11" db="EMBL/GenBank/DDBJ databases">
        <authorList>
            <person name="Lara A.C."/>
            <person name="Chronakova A."/>
        </authorList>
    </citation>
    <scope>NUCLEOTIDE SEQUENCE [LARGE SCALE GENOMIC DNA]</scope>
    <source>
        <strain evidence="1 2">BCCO 10_0856</strain>
    </source>
</reference>
<dbReference type="Proteomes" id="UP001285521">
    <property type="component" value="Unassembled WGS sequence"/>
</dbReference>
<dbReference type="InterPro" id="IPR015943">
    <property type="entry name" value="WD40/YVTN_repeat-like_dom_sf"/>
</dbReference>
<comment type="caution">
    <text evidence="1">The sequence shown here is derived from an EMBL/GenBank/DDBJ whole genome shotgun (WGS) entry which is preliminary data.</text>
</comment>
<dbReference type="SUPFAM" id="SSF50969">
    <property type="entry name" value="YVTN repeat-like/Quinoprotein amine dehydrogenase"/>
    <property type="match status" value="1"/>
</dbReference>
<sequence length="224" mass="25124">MTTTPETTIPVVRSLPGPGEYMCGLTYAGRLLWHSDQDANRIWAIDPRFGEVVRELECKRVRADLTHRDGLLCQIGGRPKRIVLIDPGTGEITGRQEVLPPSGRLTGIESTADGMWMCLRDPAVLQLRDHATMTVRREIPVEGWPSGLTCVNQVVVYAEFDTGLVRAVDTRTGEIIGAVRVEGRPTGMAWDGYSIWYCDFDARRFKAIRVEDVVNSSRWQVPRQ</sequence>
<reference evidence="1 2" key="1">
    <citation type="submission" date="2023-11" db="EMBL/GenBank/DDBJ databases">
        <title>Lentzea sokolovensis, sp. nov., Lentzea kristufkii, sp. nov., and Lentzea miocenensis, sp. nov., rare actinobacteria from Sokolov Coal Basin, Miocene lacustrine sediment, Czech Republic.</title>
        <authorList>
            <person name="Lara A."/>
            <person name="Kotroba L."/>
            <person name="Nouioui I."/>
            <person name="Neumann-Schaal M."/>
            <person name="Mast Y."/>
            <person name="Chronakova A."/>
        </authorList>
    </citation>
    <scope>NUCLEOTIDE SEQUENCE [LARGE SCALE GENOMIC DNA]</scope>
    <source>
        <strain evidence="1 2">BCCO 10_0856</strain>
    </source>
</reference>
<dbReference type="EMBL" id="JAXAVW010000025">
    <property type="protein sequence ID" value="MDX8034135.1"/>
    <property type="molecule type" value="Genomic_DNA"/>
</dbReference>
<dbReference type="Gene3D" id="2.130.10.10">
    <property type="entry name" value="YVTN repeat-like/Quinoprotein amine dehydrogenase"/>
    <property type="match status" value="1"/>
</dbReference>
<name>A0ABU4T7Q4_9PSEU</name>